<evidence type="ECO:0000313" key="3">
    <source>
        <dbReference type="EMBL" id="RDL32027.1"/>
    </source>
</evidence>
<dbReference type="Pfam" id="PF03959">
    <property type="entry name" value="FSH1"/>
    <property type="match status" value="1"/>
</dbReference>
<sequence length="222" mass="24174">MHFLCLHGLGTNSQVFEVQTAGLRYELGDQHTFEFVEGTIPWPMAPGISSLFDTDGSYYSYFDPNSPKSALDALHQLDEYVMAEGPFDGVLAFSQGACLAAMHLIRKRQQDSRGGQAQPPFNCAIFLSSIPAYDAVAFENRGEVRLLEPATDGQPIQIPTVHIWGQQEDSKKDSELLKELCNAQLATIFVHGGGHEVPGLGAKGDVTGAVKAIRRAILKAQK</sequence>
<dbReference type="GO" id="GO:0005737">
    <property type="term" value="C:cytoplasm"/>
    <property type="evidence" value="ECO:0007669"/>
    <property type="project" value="TreeGrafter"/>
</dbReference>
<keyword evidence="4" id="KW-1185">Reference proteome</keyword>
<dbReference type="PANTHER" id="PTHR48070:SF6">
    <property type="entry name" value="ESTERASE OVCA2"/>
    <property type="match status" value="1"/>
</dbReference>
<dbReference type="GO" id="GO:0019748">
    <property type="term" value="P:secondary metabolic process"/>
    <property type="evidence" value="ECO:0007669"/>
    <property type="project" value="TreeGrafter"/>
</dbReference>
<dbReference type="OrthoDB" id="2094269at2759"/>
<dbReference type="Gene3D" id="3.40.50.1820">
    <property type="entry name" value="alpha/beta hydrolase"/>
    <property type="match status" value="1"/>
</dbReference>
<dbReference type="SUPFAM" id="SSF53474">
    <property type="entry name" value="alpha/beta-Hydrolases"/>
    <property type="match status" value="1"/>
</dbReference>
<dbReference type="PANTHER" id="PTHR48070">
    <property type="entry name" value="ESTERASE OVCA2"/>
    <property type="match status" value="1"/>
</dbReference>
<gene>
    <name evidence="3" type="ORF">BP5553_09429</name>
</gene>
<evidence type="ECO:0000259" key="2">
    <source>
        <dbReference type="Pfam" id="PF03959"/>
    </source>
</evidence>
<dbReference type="RefSeq" id="XP_031865959.1">
    <property type="nucleotide sequence ID" value="XM_032018052.1"/>
</dbReference>
<evidence type="ECO:0000256" key="1">
    <source>
        <dbReference type="ARBA" id="ARBA00022801"/>
    </source>
</evidence>
<dbReference type="GO" id="GO:0005634">
    <property type="term" value="C:nucleus"/>
    <property type="evidence" value="ECO:0007669"/>
    <property type="project" value="TreeGrafter"/>
</dbReference>
<evidence type="ECO:0000313" key="4">
    <source>
        <dbReference type="Proteomes" id="UP000254866"/>
    </source>
</evidence>
<proteinExistence type="predicted"/>
<dbReference type="InterPro" id="IPR029058">
    <property type="entry name" value="AB_hydrolase_fold"/>
</dbReference>
<dbReference type="InterPro" id="IPR005645">
    <property type="entry name" value="FSH-like_dom"/>
</dbReference>
<dbReference type="GO" id="GO:0016787">
    <property type="term" value="F:hydrolase activity"/>
    <property type="evidence" value="ECO:0007669"/>
    <property type="project" value="UniProtKB-KW"/>
</dbReference>
<name>A0A370TCP5_9HELO</name>
<comment type="caution">
    <text evidence="3">The sequence shown here is derived from an EMBL/GenBank/DDBJ whole genome shotgun (WGS) entry which is preliminary data.</text>
</comment>
<dbReference type="Proteomes" id="UP000254866">
    <property type="component" value="Unassembled WGS sequence"/>
</dbReference>
<keyword evidence="1" id="KW-0378">Hydrolase</keyword>
<organism evidence="3 4">
    <name type="scientific">Venustampulla echinocandica</name>
    <dbReference type="NCBI Taxonomy" id="2656787"/>
    <lineage>
        <taxon>Eukaryota</taxon>
        <taxon>Fungi</taxon>
        <taxon>Dikarya</taxon>
        <taxon>Ascomycota</taxon>
        <taxon>Pezizomycotina</taxon>
        <taxon>Leotiomycetes</taxon>
        <taxon>Helotiales</taxon>
        <taxon>Pleuroascaceae</taxon>
        <taxon>Venustampulla</taxon>
    </lineage>
</organism>
<reference evidence="3 4" key="1">
    <citation type="journal article" date="2018" name="IMA Fungus">
        <title>IMA Genome-F 9: Draft genome sequence of Annulohypoxylon stygium, Aspergillus mulundensis, Berkeleyomyces basicola (syn. Thielaviopsis basicola), Ceratocystis smalleyi, two Cercospora beticola strains, Coleophoma cylindrospora, Fusarium fracticaudum, Phialophora cf. hyalina, and Morchella septimelata.</title>
        <authorList>
            <person name="Wingfield B.D."/>
            <person name="Bills G.F."/>
            <person name="Dong Y."/>
            <person name="Huang W."/>
            <person name="Nel W.J."/>
            <person name="Swalarsk-Parry B.S."/>
            <person name="Vaghefi N."/>
            <person name="Wilken P.M."/>
            <person name="An Z."/>
            <person name="de Beer Z.W."/>
            <person name="De Vos L."/>
            <person name="Chen L."/>
            <person name="Duong T.A."/>
            <person name="Gao Y."/>
            <person name="Hammerbacher A."/>
            <person name="Kikkert J.R."/>
            <person name="Li Y."/>
            <person name="Li H."/>
            <person name="Li K."/>
            <person name="Li Q."/>
            <person name="Liu X."/>
            <person name="Ma X."/>
            <person name="Naidoo K."/>
            <person name="Pethybridge S.J."/>
            <person name="Sun J."/>
            <person name="Steenkamp E.T."/>
            <person name="van der Nest M.A."/>
            <person name="van Wyk S."/>
            <person name="Wingfield M.J."/>
            <person name="Xiong C."/>
            <person name="Yue Q."/>
            <person name="Zhang X."/>
        </authorList>
    </citation>
    <scope>NUCLEOTIDE SEQUENCE [LARGE SCALE GENOMIC DNA]</scope>
    <source>
        <strain evidence="3 4">BP 5553</strain>
    </source>
</reference>
<dbReference type="InterPro" id="IPR050593">
    <property type="entry name" value="LovG"/>
</dbReference>
<protein>
    <recommendedName>
        <fullName evidence="2">Serine hydrolase domain-containing protein</fullName>
    </recommendedName>
</protein>
<accession>A0A370TCP5</accession>
<dbReference type="AlphaFoldDB" id="A0A370TCP5"/>
<feature type="domain" description="Serine hydrolase" evidence="2">
    <location>
        <begin position="2"/>
        <end position="198"/>
    </location>
</feature>
<dbReference type="GeneID" id="43602278"/>
<dbReference type="EMBL" id="NPIC01000011">
    <property type="protein sequence ID" value="RDL32027.1"/>
    <property type="molecule type" value="Genomic_DNA"/>
</dbReference>